<dbReference type="EMBL" id="CADCXV010000226">
    <property type="protein sequence ID" value="CAB0028995.1"/>
    <property type="molecule type" value="Genomic_DNA"/>
</dbReference>
<organism evidence="1 2">
    <name type="scientific">Trichogramma brassicae</name>
    <dbReference type="NCBI Taxonomy" id="86971"/>
    <lineage>
        <taxon>Eukaryota</taxon>
        <taxon>Metazoa</taxon>
        <taxon>Ecdysozoa</taxon>
        <taxon>Arthropoda</taxon>
        <taxon>Hexapoda</taxon>
        <taxon>Insecta</taxon>
        <taxon>Pterygota</taxon>
        <taxon>Neoptera</taxon>
        <taxon>Endopterygota</taxon>
        <taxon>Hymenoptera</taxon>
        <taxon>Apocrita</taxon>
        <taxon>Proctotrupomorpha</taxon>
        <taxon>Chalcidoidea</taxon>
        <taxon>Trichogrammatidae</taxon>
        <taxon>Trichogramma</taxon>
    </lineage>
</organism>
<protein>
    <submittedName>
        <fullName evidence="1">Uncharacterized protein</fullName>
    </submittedName>
</protein>
<gene>
    <name evidence="1" type="ORF">TBRA_LOCUS1099</name>
</gene>
<name>A0A6H5I1K7_9HYME</name>
<accession>A0A6H5I1K7</accession>
<proteinExistence type="predicted"/>
<sequence>MAGRDYNLPLAITLDSWSIVVNHKLTSVRRTTSSRADQTAAWASVLPLGSGVPSPKQRQRFRRPFSSRVARCKQVGVASRSSRSTHACAAEPTYRSCATLVPEGAHGPV</sequence>
<dbReference type="AlphaFoldDB" id="A0A6H5I1K7"/>
<reference evidence="1 2" key="1">
    <citation type="submission" date="2020-02" db="EMBL/GenBank/DDBJ databases">
        <authorList>
            <person name="Ferguson B K."/>
        </authorList>
    </citation>
    <scope>NUCLEOTIDE SEQUENCE [LARGE SCALE GENOMIC DNA]</scope>
</reference>
<evidence type="ECO:0000313" key="2">
    <source>
        <dbReference type="Proteomes" id="UP000479190"/>
    </source>
</evidence>
<keyword evidence="2" id="KW-1185">Reference proteome</keyword>
<dbReference type="Proteomes" id="UP000479190">
    <property type="component" value="Unassembled WGS sequence"/>
</dbReference>
<evidence type="ECO:0000313" key="1">
    <source>
        <dbReference type="EMBL" id="CAB0028995.1"/>
    </source>
</evidence>